<feature type="region of interest" description="Disordered" evidence="1">
    <location>
        <begin position="467"/>
        <end position="504"/>
    </location>
</feature>
<proteinExistence type="predicted"/>
<evidence type="ECO:0000313" key="4">
    <source>
        <dbReference type="Proteomes" id="UP001314205"/>
    </source>
</evidence>
<organism evidence="3 4">
    <name type="scientific">Parnassius mnemosyne</name>
    <name type="common">clouded apollo</name>
    <dbReference type="NCBI Taxonomy" id="213953"/>
    <lineage>
        <taxon>Eukaryota</taxon>
        <taxon>Metazoa</taxon>
        <taxon>Ecdysozoa</taxon>
        <taxon>Arthropoda</taxon>
        <taxon>Hexapoda</taxon>
        <taxon>Insecta</taxon>
        <taxon>Pterygota</taxon>
        <taxon>Neoptera</taxon>
        <taxon>Endopterygota</taxon>
        <taxon>Lepidoptera</taxon>
        <taxon>Glossata</taxon>
        <taxon>Ditrysia</taxon>
        <taxon>Papilionoidea</taxon>
        <taxon>Papilionidae</taxon>
        <taxon>Parnassiinae</taxon>
        <taxon>Parnassini</taxon>
        <taxon>Parnassius</taxon>
        <taxon>Driopa</taxon>
    </lineage>
</organism>
<feature type="compositionally biased region" description="Polar residues" evidence="1">
    <location>
        <begin position="127"/>
        <end position="139"/>
    </location>
</feature>
<protein>
    <recommendedName>
        <fullName evidence="2">Chitin-binding type-2 domain-containing protein</fullName>
    </recommendedName>
</protein>
<evidence type="ECO:0000313" key="3">
    <source>
        <dbReference type="EMBL" id="CAK1580635.1"/>
    </source>
</evidence>
<feature type="compositionally biased region" description="Basic residues" evidence="1">
    <location>
        <begin position="144"/>
        <end position="154"/>
    </location>
</feature>
<feature type="region of interest" description="Disordered" evidence="1">
    <location>
        <begin position="412"/>
        <end position="434"/>
    </location>
</feature>
<feature type="domain" description="Chitin-binding type-2" evidence="2">
    <location>
        <begin position="1098"/>
        <end position="1157"/>
    </location>
</feature>
<feature type="compositionally biased region" description="Basic and acidic residues" evidence="1">
    <location>
        <begin position="420"/>
        <end position="432"/>
    </location>
</feature>
<feature type="compositionally biased region" description="Polar residues" evidence="1">
    <location>
        <begin position="521"/>
        <end position="539"/>
    </location>
</feature>
<dbReference type="EMBL" id="CAVLGL010000013">
    <property type="protein sequence ID" value="CAK1580635.1"/>
    <property type="molecule type" value="Genomic_DNA"/>
</dbReference>
<gene>
    <name evidence="3" type="ORF">PARMNEM_LOCUS2401</name>
</gene>
<sequence>MCNIAIKAFNRIVKFSNDLQEYPPYMVTRTNFFRRTKPTIAPVTTDANTAPTDNIETTTNKYNSRGISKFKSRNDGAEKDVPKIEKTREEENVAEIQTRRPYLNSTAARNDQTTPRNFTRRRLGGAYTTSRSISPTTAAPVSRRPFRVASRRRPAATIKTSSTTTTTQSTTNILDSEEYLQDFGETDSIEDPSITSSSDSKNRKVQRRPLISLKVEQDQNPAATSEEEEKRQSKKYSSSFKQNQLDEVLRLKAQDDHTDIDQTTDGKFTVESYSAETAVALAAHKLLEAPVPVVHDYEYEEKSSKNTQRNNKKLNYTTDFKKEVTKTASYPISYSTTPNYSTATQDNNIQTSTSPVISSDLLETLLPSTGAFKASEPAGFTAPTITNPGLSGVSRILGPSTVRYLSTTDQNTATHNINPLDDRYTDNSEKYSKAPPSTIQYVSTVNEYSGVSYDSTPRDRYVDISQTSQTLSRTDSMRNRRPTTGRNFPDTETLQTLPPPTPSTNRYFDTNNGFTGIPQGPSVSHEYTSSSDKYTDGLQTAKPSTIDYLDSTRYTGTSQRLNPTNRFTVTSPPSTATYFEDSEFTRVSQDESSVNSFISTSATELPLDTGMSTMKNTDTDERYTTVQNLSPTYRTETSDKYKSISRKRKPSTTSTENENVTTETQQRTNPTNRYSSTNERYTEASRRRRPSTNAESEKYTTGSLQNASPTEAISTTTGSSVISRRRRPSTNSYTDQPTTEPSSTFGFTATSAYTNAPRRTRPLTTKYTDVTSDTPVISQYSGPTTGLPDISEKFTETSSTIKPSTDIHSETFEKTTETPFISTDTVIASKKYSEVSRRPSTSTFVESVEKHTELNEDDVSTDHYFTSNGQYTGIIQDHQSPTPKYFSTEERSQSVSPSSIKYPSTTDKYVSGPIDDFSYSTAGYSQSQDTSDFTREYLLASPVTKTYDDEYQYLSPVTSNQPSSTTRKLARKKTVFRRISTTASPSSTTTTTTQKPRRVVSRKPFEKIRKVQKVNVLKNEPVQEELQLVSEEQPVKEIKTAQRVQTVQRVQPVRKVETSEPNTVIKPIGSYDYYDDSEEKVIQKYEEETKVILHGKGNIECLDIGNFPHPSSCKKFISCARMESGALLGWEYVCPKGLSFDPVGSICNWSAGLGCNEQDS</sequence>
<dbReference type="SMART" id="SM00494">
    <property type="entry name" value="ChtBD2"/>
    <property type="match status" value="1"/>
</dbReference>
<dbReference type="SUPFAM" id="SSF57625">
    <property type="entry name" value="Invertebrate chitin-binding proteins"/>
    <property type="match status" value="1"/>
</dbReference>
<dbReference type="InterPro" id="IPR002557">
    <property type="entry name" value="Chitin-bd_dom"/>
</dbReference>
<feature type="region of interest" description="Disordered" evidence="1">
    <location>
        <begin position="105"/>
        <end position="241"/>
    </location>
</feature>
<feature type="region of interest" description="Disordered" evidence="1">
    <location>
        <begin position="607"/>
        <end position="766"/>
    </location>
</feature>
<feature type="compositionally biased region" description="Polar residues" evidence="1">
    <location>
        <begin position="670"/>
        <end position="679"/>
    </location>
</feature>
<feature type="region of interest" description="Disordered" evidence="1">
    <location>
        <begin position="883"/>
        <end position="902"/>
    </location>
</feature>
<dbReference type="InterPro" id="IPR036508">
    <property type="entry name" value="Chitin-bd_dom_sf"/>
</dbReference>
<evidence type="ECO:0000256" key="1">
    <source>
        <dbReference type="SAM" id="MobiDB-lite"/>
    </source>
</evidence>
<feature type="compositionally biased region" description="Polar residues" evidence="1">
    <location>
        <begin position="893"/>
        <end position="902"/>
    </location>
</feature>
<feature type="compositionally biased region" description="Polar residues" evidence="1">
    <location>
        <begin position="105"/>
        <end position="117"/>
    </location>
</feature>
<dbReference type="Proteomes" id="UP001314205">
    <property type="component" value="Unassembled WGS sequence"/>
</dbReference>
<name>A0AAV1KCS7_9NEOP</name>
<dbReference type="PROSITE" id="PS50940">
    <property type="entry name" value="CHIT_BIND_II"/>
    <property type="match status" value="1"/>
</dbReference>
<dbReference type="GO" id="GO:0005576">
    <property type="term" value="C:extracellular region"/>
    <property type="evidence" value="ECO:0007669"/>
    <property type="project" value="InterPro"/>
</dbReference>
<accession>A0AAV1KCS7</accession>
<feature type="compositionally biased region" description="Acidic residues" evidence="1">
    <location>
        <begin position="175"/>
        <end position="190"/>
    </location>
</feature>
<feature type="compositionally biased region" description="Low complexity" evidence="1">
    <location>
        <begin position="160"/>
        <end position="171"/>
    </location>
</feature>
<dbReference type="GO" id="GO:0008061">
    <property type="term" value="F:chitin binding"/>
    <property type="evidence" value="ECO:0007669"/>
    <property type="project" value="InterPro"/>
</dbReference>
<feature type="compositionally biased region" description="Polar residues" evidence="1">
    <location>
        <begin position="691"/>
        <end position="722"/>
    </location>
</feature>
<dbReference type="Gene3D" id="2.170.140.10">
    <property type="entry name" value="Chitin binding domain"/>
    <property type="match status" value="1"/>
</dbReference>
<feature type="compositionally biased region" description="Low complexity" evidence="1">
    <location>
        <begin position="651"/>
        <end position="669"/>
    </location>
</feature>
<comment type="caution">
    <text evidence="3">The sequence shown here is derived from an EMBL/GenBank/DDBJ whole genome shotgun (WGS) entry which is preliminary data.</text>
</comment>
<feature type="compositionally biased region" description="Polar residues" evidence="1">
    <location>
        <begin position="624"/>
        <end position="635"/>
    </location>
</feature>
<evidence type="ECO:0000259" key="2">
    <source>
        <dbReference type="PROSITE" id="PS50940"/>
    </source>
</evidence>
<dbReference type="AlphaFoldDB" id="A0AAV1KCS7"/>
<feature type="compositionally biased region" description="Polar residues" evidence="1">
    <location>
        <begin position="729"/>
        <end position="754"/>
    </location>
</feature>
<feature type="region of interest" description="Disordered" evidence="1">
    <location>
        <begin position="517"/>
        <end position="539"/>
    </location>
</feature>
<keyword evidence="4" id="KW-1185">Reference proteome</keyword>
<reference evidence="3 4" key="1">
    <citation type="submission" date="2023-11" db="EMBL/GenBank/DDBJ databases">
        <authorList>
            <person name="Hedman E."/>
            <person name="Englund M."/>
            <person name="Stromberg M."/>
            <person name="Nyberg Akerstrom W."/>
            <person name="Nylinder S."/>
            <person name="Jareborg N."/>
            <person name="Kallberg Y."/>
            <person name="Kronander E."/>
        </authorList>
    </citation>
    <scope>NUCLEOTIDE SEQUENCE [LARGE SCALE GENOMIC DNA]</scope>
</reference>
<dbReference type="Pfam" id="PF01607">
    <property type="entry name" value="CBM_14"/>
    <property type="match status" value="1"/>
</dbReference>